<dbReference type="AlphaFoldDB" id="F6EFX8"/>
<dbReference type="HOGENOM" id="CLU_3264770_0_0_11"/>
<dbReference type="STRING" id="443218.AS9A_3804"/>
<sequence>MDRLRAAEIGDAAPCGVRAELRGVTARFRVMAALYRPLPGR</sequence>
<organism evidence="1 2">
    <name type="scientific">Hoyosella subflava (strain DSM 45089 / JCM 17490 / NBRC 109087 / DQS3-9A1)</name>
    <name type="common">Amycolicicoccus subflavus</name>
    <dbReference type="NCBI Taxonomy" id="443218"/>
    <lineage>
        <taxon>Bacteria</taxon>
        <taxon>Bacillati</taxon>
        <taxon>Actinomycetota</taxon>
        <taxon>Actinomycetes</taxon>
        <taxon>Mycobacteriales</taxon>
        <taxon>Hoyosellaceae</taxon>
        <taxon>Hoyosella</taxon>
    </lineage>
</organism>
<gene>
    <name evidence="1" type="ordered locus">AS9A_3804</name>
</gene>
<name>F6EFX8_HOYSD</name>
<dbReference type="KEGG" id="asd:AS9A_3804"/>
<evidence type="ECO:0000313" key="1">
    <source>
        <dbReference type="EMBL" id="AEF42242.1"/>
    </source>
</evidence>
<dbReference type="Proteomes" id="UP000009235">
    <property type="component" value="Chromosome"/>
</dbReference>
<dbReference type="EMBL" id="CP002786">
    <property type="protein sequence ID" value="AEF42242.1"/>
    <property type="molecule type" value="Genomic_DNA"/>
</dbReference>
<protein>
    <submittedName>
        <fullName evidence="1">Uncharacterized protein</fullName>
    </submittedName>
</protein>
<reference evidence="1 2" key="1">
    <citation type="journal article" date="2011" name="J. Bacteriol.">
        <title>Complete genome sequence of Amycolicicoccus subflavus DQS3-9A1T, an actinomycete isolated from crude oil-polluted soil.</title>
        <authorList>
            <person name="Cai M."/>
            <person name="Chen W.M."/>
            <person name="Nie Y."/>
            <person name="Chi C.Q."/>
            <person name="Wang Y.N."/>
            <person name="Tang Y.Q."/>
            <person name="Li G.Y."/>
            <person name="Wu X.L."/>
        </authorList>
    </citation>
    <scope>NUCLEOTIDE SEQUENCE [LARGE SCALE GENOMIC DNA]</scope>
    <source>
        <strain evidence="2">DSM 45089 / DQS3-9A1</strain>
    </source>
</reference>
<accession>F6EFX8</accession>
<keyword evidence="2" id="KW-1185">Reference proteome</keyword>
<evidence type="ECO:0000313" key="2">
    <source>
        <dbReference type="Proteomes" id="UP000009235"/>
    </source>
</evidence>
<proteinExistence type="predicted"/>